<evidence type="ECO:0000256" key="7">
    <source>
        <dbReference type="ARBA" id="ARBA00022692"/>
    </source>
</evidence>
<dbReference type="Gene3D" id="3.30.565.10">
    <property type="entry name" value="Histidine kinase-like ATPase, C-terminal domain"/>
    <property type="match status" value="1"/>
</dbReference>
<keyword evidence="12" id="KW-0902">Two-component regulatory system</keyword>
<keyword evidence="13 14" id="KW-0472">Membrane</keyword>
<comment type="caution">
    <text evidence="16">The sequence shown here is derived from an EMBL/GenBank/DDBJ whole genome shotgun (WGS) entry which is preliminary data.</text>
</comment>
<feature type="transmembrane region" description="Helical" evidence="14">
    <location>
        <begin position="274"/>
        <end position="292"/>
    </location>
</feature>
<evidence type="ECO:0000256" key="14">
    <source>
        <dbReference type="SAM" id="Phobius"/>
    </source>
</evidence>
<evidence type="ECO:0000256" key="3">
    <source>
        <dbReference type="ARBA" id="ARBA00012438"/>
    </source>
</evidence>
<dbReference type="GO" id="GO:0000155">
    <property type="term" value="F:phosphorelay sensor kinase activity"/>
    <property type="evidence" value="ECO:0007669"/>
    <property type="project" value="InterPro"/>
</dbReference>
<keyword evidence="17" id="KW-1185">Reference proteome</keyword>
<evidence type="ECO:0000256" key="12">
    <source>
        <dbReference type="ARBA" id="ARBA00023012"/>
    </source>
</evidence>
<evidence type="ECO:0000259" key="15">
    <source>
        <dbReference type="PROSITE" id="PS50109"/>
    </source>
</evidence>
<dbReference type="PANTHER" id="PTHR45528">
    <property type="entry name" value="SENSOR HISTIDINE KINASE CPXA"/>
    <property type="match status" value="1"/>
</dbReference>
<dbReference type="SUPFAM" id="SSF55874">
    <property type="entry name" value="ATPase domain of HSP90 chaperone/DNA topoisomerase II/histidine kinase"/>
    <property type="match status" value="1"/>
</dbReference>
<evidence type="ECO:0000313" key="16">
    <source>
        <dbReference type="EMBL" id="RXJ00673.1"/>
    </source>
</evidence>
<dbReference type="InterPro" id="IPR050398">
    <property type="entry name" value="HssS/ArlS-like"/>
</dbReference>
<dbReference type="InterPro" id="IPR004358">
    <property type="entry name" value="Sig_transdc_His_kin-like_C"/>
</dbReference>
<dbReference type="EMBL" id="QOUX01000037">
    <property type="protein sequence ID" value="RXJ00673.1"/>
    <property type="molecule type" value="Genomic_DNA"/>
</dbReference>
<sequence>MDTKWKSRMIALFAAVLFTFGLNGLIVGMNFGSMYSDSSYFQSWEFENEVVEFIDLLYMFEFNHLTKEELETKIAVTQEEINEHRYRYGDLSDQILSIREQYEPRIQQAIGNNDTEILALLTDERDTKIADITNNFISDDHVRAKILAEKERTLDNYFQELNEQRARFGRYTAAFQYYFKDTETGYYYTNVAEAERGLTKNEDVVFFRQYPSANIGYLMPRQHYIYTFDNDLFVTDIELKPRSFEGQLAISKSAPEASFLLNNYYDYKERRKTFIIYVVCSILALVASVFLIRRKKVLRTIPYEKFETHYQKIPVDLRFIMLFITAFSSFATVMDTGRYYMYGNSYLIVKGIINSLVITTPLIILTVIQVMLLLPYMKNWPSLKRDWEKSVSNRSYQLVMDVFRSWRFGIQVLFLLVTFFLFGAGLFVAAINRLVIPYLALSVIIAIPVILVLKRIAYLNQIFTNASELAKGNYEQDLPIKGRSALAQHANHINMLKHGVKLSQREQEKSERLKTELITNVSHDLRTPLTSIITYTELLKSPDLVAADREAYVEIIDRKSKRLKVLIDDLFEASKMASGNIELSKARVDLVQLLQQALAEHNETVNESNLQFRVSMPEKSVYANVDGQKVWRVFDNLIRNILNYTLENTRVYISLECKDDQVEINFKNISQYELGGNVDEMFERFKRGDASRNTDGSGLGLAIAKSIVDLHEGNLTIKVDGDLFTVTVSLRRIDL</sequence>
<dbReference type="SMART" id="SM00387">
    <property type="entry name" value="HATPase_c"/>
    <property type="match status" value="1"/>
</dbReference>
<dbReference type="InterPro" id="IPR036890">
    <property type="entry name" value="HATPase_C_sf"/>
</dbReference>
<dbReference type="Gene3D" id="1.10.287.130">
    <property type="match status" value="1"/>
</dbReference>
<dbReference type="PROSITE" id="PS50109">
    <property type="entry name" value="HIS_KIN"/>
    <property type="match status" value="1"/>
</dbReference>
<keyword evidence="11 14" id="KW-1133">Transmembrane helix</keyword>
<feature type="transmembrane region" description="Helical" evidence="14">
    <location>
        <begin position="313"/>
        <end position="332"/>
    </location>
</feature>
<dbReference type="EC" id="2.7.13.3" evidence="3"/>
<dbReference type="GO" id="GO:0005886">
    <property type="term" value="C:plasma membrane"/>
    <property type="evidence" value="ECO:0007669"/>
    <property type="project" value="UniProtKB-SubCell"/>
</dbReference>
<dbReference type="Pfam" id="PF02518">
    <property type="entry name" value="HATPase_c"/>
    <property type="match status" value="1"/>
</dbReference>
<evidence type="ECO:0000256" key="2">
    <source>
        <dbReference type="ARBA" id="ARBA00004651"/>
    </source>
</evidence>
<dbReference type="OrthoDB" id="9792991at2"/>
<dbReference type="InterPro" id="IPR003661">
    <property type="entry name" value="HisK_dim/P_dom"/>
</dbReference>
<keyword evidence="10" id="KW-0067">ATP-binding</keyword>
<feature type="transmembrane region" description="Helical" evidence="14">
    <location>
        <begin position="352"/>
        <end position="374"/>
    </location>
</feature>
<dbReference type="FunFam" id="1.10.287.130:FF:000001">
    <property type="entry name" value="Two-component sensor histidine kinase"/>
    <property type="match status" value="1"/>
</dbReference>
<dbReference type="PRINTS" id="PR00344">
    <property type="entry name" value="BCTRLSENSOR"/>
</dbReference>
<feature type="transmembrane region" description="Helical" evidence="14">
    <location>
        <begin position="408"/>
        <end position="429"/>
    </location>
</feature>
<dbReference type="InterPro" id="IPR036097">
    <property type="entry name" value="HisK_dim/P_sf"/>
</dbReference>
<keyword evidence="5" id="KW-0597">Phosphoprotein</keyword>
<dbReference type="Gene3D" id="1.10.8.500">
    <property type="entry name" value="HAMP domain in histidine kinase"/>
    <property type="match status" value="1"/>
</dbReference>
<dbReference type="CDD" id="cd00082">
    <property type="entry name" value="HisKA"/>
    <property type="match status" value="1"/>
</dbReference>
<reference evidence="16 17" key="1">
    <citation type="journal article" date="2019" name="Int. J. Syst. Evol. Microbiol.">
        <title>Anaerobacillus alkaliphilus sp. nov., a novel alkaliphilic and moderately halophilic bacterium.</title>
        <authorList>
            <person name="Borsodi A.K."/>
            <person name="Aszalos J.M."/>
            <person name="Bihari P."/>
            <person name="Nagy I."/>
            <person name="Schumann P."/>
            <person name="Sproer C."/>
            <person name="Kovacs A.L."/>
            <person name="Boka K."/>
            <person name="Dobosy P."/>
            <person name="Ovari M."/>
            <person name="Szili-Kovacs T."/>
            <person name="Toth E."/>
        </authorList>
    </citation>
    <scope>NUCLEOTIDE SEQUENCE [LARGE SCALE GENOMIC DNA]</scope>
    <source>
        <strain evidence="16 17">B16-10</strain>
    </source>
</reference>
<evidence type="ECO:0000256" key="11">
    <source>
        <dbReference type="ARBA" id="ARBA00022989"/>
    </source>
</evidence>
<name>A0A4Q0VS95_9BACI</name>
<gene>
    <name evidence="16" type="ORF">DS745_11475</name>
</gene>
<feature type="domain" description="Histidine kinase" evidence="15">
    <location>
        <begin position="520"/>
        <end position="734"/>
    </location>
</feature>
<dbReference type="InterPro" id="IPR005467">
    <property type="entry name" value="His_kinase_dom"/>
</dbReference>
<evidence type="ECO:0000313" key="17">
    <source>
        <dbReference type="Proteomes" id="UP000290649"/>
    </source>
</evidence>
<dbReference type="Pfam" id="PF00512">
    <property type="entry name" value="HisKA"/>
    <property type="match status" value="1"/>
</dbReference>
<protein>
    <recommendedName>
        <fullName evidence="3">histidine kinase</fullName>
        <ecNumber evidence="3">2.7.13.3</ecNumber>
    </recommendedName>
</protein>
<keyword evidence="7 14" id="KW-0812">Transmembrane</keyword>
<keyword evidence="4" id="KW-1003">Cell membrane</keyword>
<dbReference type="GO" id="GO:0005524">
    <property type="term" value="F:ATP binding"/>
    <property type="evidence" value="ECO:0007669"/>
    <property type="project" value="UniProtKB-KW"/>
</dbReference>
<evidence type="ECO:0000256" key="5">
    <source>
        <dbReference type="ARBA" id="ARBA00022553"/>
    </source>
</evidence>
<dbReference type="SUPFAM" id="SSF47384">
    <property type="entry name" value="Homodimeric domain of signal transducing histidine kinase"/>
    <property type="match status" value="1"/>
</dbReference>
<dbReference type="PANTHER" id="PTHR45528:SF1">
    <property type="entry name" value="SENSOR HISTIDINE KINASE CPXA"/>
    <property type="match status" value="1"/>
</dbReference>
<evidence type="ECO:0000256" key="13">
    <source>
        <dbReference type="ARBA" id="ARBA00023136"/>
    </source>
</evidence>
<dbReference type="RefSeq" id="WP_129078365.1">
    <property type="nucleotide sequence ID" value="NZ_QOUX01000037.1"/>
</dbReference>
<evidence type="ECO:0000256" key="8">
    <source>
        <dbReference type="ARBA" id="ARBA00022741"/>
    </source>
</evidence>
<dbReference type="AlphaFoldDB" id="A0A4Q0VS95"/>
<evidence type="ECO:0000256" key="1">
    <source>
        <dbReference type="ARBA" id="ARBA00000085"/>
    </source>
</evidence>
<evidence type="ECO:0000256" key="10">
    <source>
        <dbReference type="ARBA" id="ARBA00022840"/>
    </source>
</evidence>
<dbReference type="FunFam" id="3.30.565.10:FF:000013">
    <property type="entry name" value="Two-component sensor histidine kinase"/>
    <property type="match status" value="1"/>
</dbReference>
<proteinExistence type="predicted"/>
<evidence type="ECO:0000256" key="6">
    <source>
        <dbReference type="ARBA" id="ARBA00022679"/>
    </source>
</evidence>
<dbReference type="Proteomes" id="UP000290649">
    <property type="component" value="Unassembled WGS sequence"/>
</dbReference>
<evidence type="ECO:0000256" key="9">
    <source>
        <dbReference type="ARBA" id="ARBA00022777"/>
    </source>
</evidence>
<accession>A0A4Q0VS95</accession>
<feature type="transmembrane region" description="Helical" evidence="14">
    <location>
        <begin position="435"/>
        <end position="453"/>
    </location>
</feature>
<keyword evidence="9" id="KW-0418">Kinase</keyword>
<dbReference type="InterPro" id="IPR003594">
    <property type="entry name" value="HATPase_dom"/>
</dbReference>
<comment type="catalytic activity">
    <reaction evidence="1">
        <text>ATP + protein L-histidine = ADP + protein N-phospho-L-histidine.</text>
        <dbReference type="EC" id="2.7.13.3"/>
    </reaction>
</comment>
<keyword evidence="6" id="KW-0808">Transferase</keyword>
<organism evidence="16 17">
    <name type="scientific">Anaerobacillus alkaliphilus</name>
    <dbReference type="NCBI Taxonomy" id="1548597"/>
    <lineage>
        <taxon>Bacteria</taxon>
        <taxon>Bacillati</taxon>
        <taxon>Bacillota</taxon>
        <taxon>Bacilli</taxon>
        <taxon>Bacillales</taxon>
        <taxon>Bacillaceae</taxon>
        <taxon>Anaerobacillus</taxon>
    </lineage>
</organism>
<dbReference type="SMART" id="SM00388">
    <property type="entry name" value="HisKA"/>
    <property type="match status" value="1"/>
</dbReference>
<keyword evidence="8" id="KW-0547">Nucleotide-binding</keyword>
<evidence type="ECO:0000256" key="4">
    <source>
        <dbReference type="ARBA" id="ARBA00022475"/>
    </source>
</evidence>
<comment type="subcellular location">
    <subcellularLocation>
        <location evidence="2">Cell membrane</location>
        <topology evidence="2">Multi-pass membrane protein</topology>
    </subcellularLocation>
</comment>